<dbReference type="STRING" id="37625.SAMN05660420_00192"/>
<gene>
    <name evidence="1" type="ORF">SAMN05660420_00192</name>
</gene>
<evidence type="ECO:0008006" key="3">
    <source>
        <dbReference type="Google" id="ProtNLM"/>
    </source>
</evidence>
<dbReference type="AlphaFoldDB" id="A0A1H3VNY1"/>
<dbReference type="InterPro" id="IPR016776">
    <property type="entry name" value="ApeP-like_dehydratase"/>
</dbReference>
<keyword evidence="2" id="KW-1185">Reference proteome</keyword>
<reference evidence="1 2" key="1">
    <citation type="submission" date="2016-10" db="EMBL/GenBank/DDBJ databases">
        <authorList>
            <person name="de Groot N.N."/>
        </authorList>
    </citation>
    <scope>NUCLEOTIDE SEQUENCE [LARGE SCALE GENOMIC DNA]</scope>
    <source>
        <strain evidence="1 2">DSM 7343</strain>
    </source>
</reference>
<protein>
    <recommendedName>
        <fullName evidence="3">3-hydroxymyristoyl/3-hydroxydecanoyl-(Acyl carrier protein) dehydratase</fullName>
    </recommendedName>
</protein>
<dbReference type="Gene3D" id="3.10.129.10">
    <property type="entry name" value="Hotdog Thioesterase"/>
    <property type="match status" value="1"/>
</dbReference>
<name>A0A1H3VNY1_9BACT</name>
<dbReference type="RefSeq" id="WP_092344062.1">
    <property type="nucleotide sequence ID" value="NZ_FNQN01000001.1"/>
</dbReference>
<sequence length="141" mass="15676">MEPLSLPIEAEELVPHRLPMRLVDRLLEIDGRNGIVAAQVVAACPLVDEGGKLEDIAFIELMAQGYAALKGYLDRLQNRPVRQGFLVGIKKMHRFGAVFVGDQLLIKIRTLAELDDFAVAEGEVWCMDTLVAHGEVKVWIN</sequence>
<dbReference type="InterPro" id="IPR029069">
    <property type="entry name" value="HotDog_dom_sf"/>
</dbReference>
<evidence type="ECO:0000313" key="1">
    <source>
        <dbReference type="EMBL" id="SDZ76513.1"/>
    </source>
</evidence>
<dbReference type="Proteomes" id="UP000199409">
    <property type="component" value="Unassembled WGS sequence"/>
</dbReference>
<proteinExistence type="predicted"/>
<dbReference type="SUPFAM" id="SSF54637">
    <property type="entry name" value="Thioesterase/thiol ester dehydrase-isomerase"/>
    <property type="match status" value="1"/>
</dbReference>
<dbReference type="OrthoDB" id="5402427at2"/>
<accession>A0A1H3VNY1</accession>
<dbReference type="Pfam" id="PF22817">
    <property type="entry name" value="ApeP-like"/>
    <property type="match status" value="1"/>
</dbReference>
<organism evidence="1 2">
    <name type="scientific">Desulfuromusa kysingii</name>
    <dbReference type="NCBI Taxonomy" id="37625"/>
    <lineage>
        <taxon>Bacteria</taxon>
        <taxon>Pseudomonadati</taxon>
        <taxon>Thermodesulfobacteriota</taxon>
        <taxon>Desulfuromonadia</taxon>
        <taxon>Desulfuromonadales</taxon>
        <taxon>Geopsychrobacteraceae</taxon>
        <taxon>Desulfuromusa</taxon>
    </lineage>
</organism>
<evidence type="ECO:0000313" key="2">
    <source>
        <dbReference type="Proteomes" id="UP000199409"/>
    </source>
</evidence>
<dbReference type="EMBL" id="FNQN01000001">
    <property type="protein sequence ID" value="SDZ76513.1"/>
    <property type="molecule type" value="Genomic_DNA"/>
</dbReference>